<gene>
    <name evidence="12" type="primary">LOC108712256</name>
</gene>
<sequence>MAPGGIAGQLVTLTVWLGVVICTGQGLGILTSDYNCSLPGVKCSVLNSNCVDSSWIFPRKWTPSAPSDFEVKLVVEADGLGDPVPVLRINWTVAPDASILGLLGAEVLVMQLSTMKHLCVQLQFQNQFPGQLMSDNTPWQFVYSNFKVDPDDTYYVTVQHLPRLVNSNLRNSKEMSIIVPGCKDKLMSRTKTCCQHGVCWDPNISAESDGNDLIVSFDTRSDCCDYRILVKNTVIDPLKSQQFREVHLVNCSERMNYTFTGLAASPLCWYFIQVWTVLPTCDTDCFRYNHTPQCSTTSPPPVSNKRLLLFFIPAAFIILFAPLFIICLNYKRDTKPQPFTPVLNPNPPEARVKKVWLVYSADSLHYLDVVIKFADFLRDAWGMEVILDRCQVNKMGLAGAATWMSHQKSEIEKSNGTILLLCSRGTQEKWLARQSYEGNRVTLREDRRFFSGDKGDLFSCALNFIMPDFEKRIHNRYVVVYFGDLSSIDHIPSLFKVCPRYCLPQNLQEVFFRIQREEQCLPGVRIIVPQEGTQSYGFLMKAVNKCRVWQDKHSDWFQKQCLPNDVLESDSEDEEISEGLTQQLNPVVHIPNQSISMVNPVITKYFSTMVTDPIIAQGPSSLQVQPHVHEGGLSVQTWQPILMDGQICRQDPHLNPLQEQSVSVIEHDSSPKSDQGYLSLDLLRKEHMRFLMQLPQSDLLEVPQMNQEEESLRLEQVKHSEQPDQGYSTWDRESLMAAHVKLLQQVESWNDAVE</sequence>
<dbReference type="InterPro" id="IPR038683">
    <property type="entry name" value="IL17RA/B_FnIII-like_1_sf"/>
</dbReference>
<keyword evidence="7 12" id="KW-0675">Receptor</keyword>
<evidence type="ECO:0000256" key="3">
    <source>
        <dbReference type="ARBA" id="ARBA00022692"/>
    </source>
</evidence>
<dbReference type="Pfam" id="PF16578">
    <property type="entry name" value="IL17R_fnIII_D2"/>
    <property type="match status" value="1"/>
</dbReference>
<keyword evidence="3 9" id="KW-0812">Transmembrane</keyword>
<name>A0A8J1MPY1_XENLA</name>
<feature type="transmembrane region" description="Helical" evidence="9">
    <location>
        <begin position="307"/>
        <end position="328"/>
    </location>
</feature>
<evidence type="ECO:0000256" key="7">
    <source>
        <dbReference type="ARBA" id="ARBA00023170"/>
    </source>
</evidence>
<evidence type="ECO:0000256" key="6">
    <source>
        <dbReference type="ARBA" id="ARBA00023136"/>
    </source>
</evidence>
<dbReference type="Gene3D" id="2.60.40.2150">
    <property type="entry name" value="Interleukin-17 receptor A/B, fibronectin-III-like domain 2"/>
    <property type="match status" value="1"/>
</dbReference>
<evidence type="ECO:0000256" key="4">
    <source>
        <dbReference type="ARBA" id="ARBA00022729"/>
    </source>
</evidence>
<dbReference type="Proteomes" id="UP000186698">
    <property type="component" value="Chromosome 3S"/>
</dbReference>
<feature type="domain" description="SEFIR" evidence="10">
    <location>
        <begin position="352"/>
        <end position="512"/>
    </location>
</feature>
<dbReference type="OrthoDB" id="5915222at2759"/>
<dbReference type="GO" id="GO:0030368">
    <property type="term" value="F:interleukin-17 receptor activity"/>
    <property type="evidence" value="ECO:0000318"/>
    <property type="project" value="GO_Central"/>
</dbReference>
<dbReference type="GO" id="GO:0005886">
    <property type="term" value="C:plasma membrane"/>
    <property type="evidence" value="ECO:0007669"/>
    <property type="project" value="UniProtKB-SubCell"/>
</dbReference>
<evidence type="ECO:0000256" key="9">
    <source>
        <dbReference type="SAM" id="Phobius"/>
    </source>
</evidence>
<dbReference type="AlphaFoldDB" id="A0A8J1MPY1"/>
<dbReference type="InterPro" id="IPR013568">
    <property type="entry name" value="SEFIR_dom"/>
</dbReference>
<keyword evidence="6 9" id="KW-0472">Membrane</keyword>
<evidence type="ECO:0000256" key="1">
    <source>
        <dbReference type="ARBA" id="ARBA00004251"/>
    </source>
</evidence>
<dbReference type="KEGG" id="xla:108712256"/>
<reference evidence="11" key="1">
    <citation type="submission" date="2024-06" db="UniProtKB">
        <authorList>
            <consortium name="RefSeq"/>
        </authorList>
    </citation>
    <scope>NUCLEOTIDE SEQUENCE [LARGE SCALE GENOMIC DNA]</scope>
    <source>
        <strain evidence="11">J_2021</strain>
    </source>
</reference>
<dbReference type="Pfam" id="PF16556">
    <property type="entry name" value="IL17R_fnIII_D1"/>
    <property type="match status" value="1"/>
</dbReference>
<evidence type="ECO:0000313" key="12">
    <source>
        <dbReference type="RefSeq" id="XP_041443854.1"/>
    </source>
</evidence>
<keyword evidence="8" id="KW-0325">Glycoprotein</keyword>
<protein>
    <submittedName>
        <fullName evidence="12">Interleukin-17 receptor A</fullName>
    </submittedName>
</protein>
<proteinExistence type="predicted"/>
<dbReference type="GeneID" id="108712256"/>
<dbReference type="Gene3D" id="3.40.50.11530">
    <property type="match status" value="1"/>
</dbReference>
<keyword evidence="4" id="KW-0732">Signal</keyword>
<dbReference type="InterPro" id="IPR039465">
    <property type="entry name" value="IL-17_rcpt-like"/>
</dbReference>
<reference evidence="12" key="2">
    <citation type="submission" date="2025-08" db="UniProtKB">
        <authorList>
            <consortium name="RefSeq"/>
        </authorList>
    </citation>
    <scope>IDENTIFICATION</scope>
    <source>
        <strain evidence="12">J_2021</strain>
        <tissue evidence="12">Erythrocytes</tissue>
    </source>
</reference>
<keyword evidence="2" id="KW-1003">Cell membrane</keyword>
<keyword evidence="11" id="KW-1185">Reference proteome</keyword>
<comment type="subcellular location">
    <subcellularLocation>
        <location evidence="1">Cell membrane</location>
        <topology evidence="1">Single-pass type I membrane protein</topology>
    </subcellularLocation>
</comment>
<accession>A0A8J1MPY1</accession>
<evidence type="ECO:0000313" key="11">
    <source>
        <dbReference type="Proteomes" id="UP000186698"/>
    </source>
</evidence>
<evidence type="ECO:0000256" key="2">
    <source>
        <dbReference type="ARBA" id="ARBA00022475"/>
    </source>
</evidence>
<dbReference type="Pfam" id="PF08357">
    <property type="entry name" value="SEFIR"/>
    <property type="match status" value="1"/>
</dbReference>
<dbReference type="InterPro" id="IPR043046">
    <property type="entry name" value="IL17RA/B_FnIII-like_2_sf"/>
</dbReference>
<evidence type="ECO:0000259" key="10">
    <source>
        <dbReference type="PROSITE" id="PS51534"/>
    </source>
</evidence>
<organism evidence="11 12">
    <name type="scientific">Xenopus laevis</name>
    <name type="common">African clawed frog</name>
    <dbReference type="NCBI Taxonomy" id="8355"/>
    <lineage>
        <taxon>Eukaryota</taxon>
        <taxon>Metazoa</taxon>
        <taxon>Chordata</taxon>
        <taxon>Craniata</taxon>
        <taxon>Vertebrata</taxon>
        <taxon>Euteleostomi</taxon>
        <taxon>Amphibia</taxon>
        <taxon>Batrachia</taxon>
        <taxon>Anura</taxon>
        <taxon>Pipoidea</taxon>
        <taxon>Pipidae</taxon>
        <taxon>Xenopodinae</taxon>
        <taxon>Xenopus</taxon>
        <taxon>Xenopus</taxon>
    </lineage>
</organism>
<dbReference type="PANTHER" id="PTHR15583:SF13">
    <property type="entry name" value="INTERLEUKIN-17 RECEPTOR A"/>
    <property type="match status" value="1"/>
</dbReference>
<dbReference type="PANTHER" id="PTHR15583">
    <property type="entry name" value="INTERLEUKIN-17 RECEPTOR"/>
    <property type="match status" value="1"/>
</dbReference>
<dbReference type="PROSITE" id="PS51534">
    <property type="entry name" value="SEFIR"/>
    <property type="match status" value="1"/>
</dbReference>
<keyword evidence="5 9" id="KW-1133">Transmembrane helix</keyword>
<dbReference type="RefSeq" id="XP_041443854.1">
    <property type="nucleotide sequence ID" value="XM_041587920.1"/>
</dbReference>
<evidence type="ECO:0000256" key="8">
    <source>
        <dbReference type="ARBA" id="ARBA00023180"/>
    </source>
</evidence>
<dbReference type="InterPro" id="IPR032356">
    <property type="entry name" value="IL17R_A/B_N"/>
</dbReference>
<evidence type="ECO:0000256" key="5">
    <source>
        <dbReference type="ARBA" id="ARBA00022989"/>
    </source>
</evidence>
<dbReference type="Gene3D" id="2.60.40.2160">
    <property type="entry name" value="Interleukin-17 receptor A/B, fibronectin-III-like domain 1"/>
    <property type="match status" value="1"/>
</dbReference>